<reference evidence="1" key="1">
    <citation type="submission" date="2020-11" db="EMBL/GenBank/DDBJ databases">
        <authorList>
            <consortium name="DOE Joint Genome Institute"/>
            <person name="Ahrendt S."/>
            <person name="Riley R."/>
            <person name="Andreopoulos W."/>
            <person name="Labutti K."/>
            <person name="Pangilinan J."/>
            <person name="Ruiz-Duenas F.J."/>
            <person name="Barrasa J.M."/>
            <person name="Sanchez-Garcia M."/>
            <person name="Camarero S."/>
            <person name="Miyauchi S."/>
            <person name="Serrano A."/>
            <person name="Linde D."/>
            <person name="Babiker R."/>
            <person name="Drula E."/>
            <person name="Ayuso-Fernandez I."/>
            <person name="Pacheco R."/>
            <person name="Padilla G."/>
            <person name="Ferreira P."/>
            <person name="Barriuso J."/>
            <person name="Kellner H."/>
            <person name="Castanera R."/>
            <person name="Alfaro M."/>
            <person name="Ramirez L."/>
            <person name="Pisabarro A.G."/>
            <person name="Kuo A."/>
            <person name="Tritt A."/>
            <person name="Lipzen A."/>
            <person name="He G."/>
            <person name="Yan M."/>
            <person name="Ng V."/>
            <person name="Cullen D."/>
            <person name="Martin F."/>
            <person name="Rosso M.-N."/>
            <person name="Henrissat B."/>
            <person name="Hibbett D."/>
            <person name="Martinez A.T."/>
            <person name="Grigoriev I.V."/>
        </authorList>
    </citation>
    <scope>NUCLEOTIDE SEQUENCE</scope>
    <source>
        <strain evidence="1">ATCC 90797</strain>
    </source>
</reference>
<gene>
    <name evidence="1" type="ORF">BDN71DRAFT_1450701</name>
</gene>
<organism evidence="1 2">
    <name type="scientific">Pleurotus eryngii</name>
    <name type="common">Boletus of the steppes</name>
    <dbReference type="NCBI Taxonomy" id="5323"/>
    <lineage>
        <taxon>Eukaryota</taxon>
        <taxon>Fungi</taxon>
        <taxon>Dikarya</taxon>
        <taxon>Basidiomycota</taxon>
        <taxon>Agaricomycotina</taxon>
        <taxon>Agaricomycetes</taxon>
        <taxon>Agaricomycetidae</taxon>
        <taxon>Agaricales</taxon>
        <taxon>Pleurotineae</taxon>
        <taxon>Pleurotaceae</taxon>
        <taxon>Pleurotus</taxon>
    </lineage>
</organism>
<evidence type="ECO:0000313" key="2">
    <source>
        <dbReference type="Proteomes" id="UP000807025"/>
    </source>
</evidence>
<dbReference type="OrthoDB" id="9979678at2759"/>
<protein>
    <submittedName>
        <fullName evidence="1">Uncharacterized protein</fullName>
    </submittedName>
</protein>
<comment type="caution">
    <text evidence="1">The sequence shown here is derived from an EMBL/GenBank/DDBJ whole genome shotgun (WGS) entry which is preliminary data.</text>
</comment>
<proteinExistence type="predicted"/>
<evidence type="ECO:0000313" key="1">
    <source>
        <dbReference type="EMBL" id="KAF9493154.1"/>
    </source>
</evidence>
<name>A0A9P5ZVL8_PLEER</name>
<sequence>MYGFRIPSLHVRSWPADQRITTDLLIFRDDLLTLDFMTRLPTHLRATKGPERLESGYARIS</sequence>
<dbReference type="EMBL" id="MU154590">
    <property type="protein sequence ID" value="KAF9493154.1"/>
    <property type="molecule type" value="Genomic_DNA"/>
</dbReference>
<dbReference type="Proteomes" id="UP000807025">
    <property type="component" value="Unassembled WGS sequence"/>
</dbReference>
<dbReference type="AlphaFoldDB" id="A0A9P5ZVL8"/>
<accession>A0A9P5ZVL8</accession>
<keyword evidence="2" id="KW-1185">Reference proteome</keyword>